<evidence type="ECO:0000256" key="3">
    <source>
        <dbReference type="ARBA" id="ARBA00023136"/>
    </source>
</evidence>
<dbReference type="GO" id="GO:0071555">
    <property type="term" value="P:cell wall organization"/>
    <property type="evidence" value="ECO:0007669"/>
    <property type="project" value="TreeGrafter"/>
</dbReference>
<dbReference type="InterPro" id="IPR001460">
    <property type="entry name" value="PCN-bd_Tpept"/>
</dbReference>
<dbReference type="GO" id="GO:0004180">
    <property type="term" value="F:carboxypeptidase activity"/>
    <property type="evidence" value="ECO:0007669"/>
    <property type="project" value="UniProtKB-KW"/>
</dbReference>
<feature type="transmembrane region" description="Helical" evidence="4">
    <location>
        <begin position="67"/>
        <end position="90"/>
    </location>
</feature>
<dbReference type="SUPFAM" id="SSF56601">
    <property type="entry name" value="beta-lactamase/transpeptidase-like"/>
    <property type="match status" value="1"/>
</dbReference>
<evidence type="ECO:0000256" key="4">
    <source>
        <dbReference type="SAM" id="Phobius"/>
    </source>
</evidence>
<dbReference type="EMBL" id="CP029077">
    <property type="protein sequence ID" value="QED23459.1"/>
    <property type="molecule type" value="Genomic_DNA"/>
</dbReference>
<feature type="domain" description="Penicillin-binding protein dimerisation" evidence="6">
    <location>
        <begin position="107"/>
        <end position="218"/>
    </location>
</feature>
<keyword evidence="8" id="KW-1185">Reference proteome</keyword>
<dbReference type="Gene3D" id="3.40.710.10">
    <property type="entry name" value="DD-peptidase/beta-lactamase superfamily"/>
    <property type="match status" value="1"/>
</dbReference>
<name>A0A5B8XDM7_9RICK</name>
<keyword evidence="3 4" id="KW-0472">Membrane</keyword>
<accession>A0A5B8XDM7</accession>
<evidence type="ECO:0000259" key="5">
    <source>
        <dbReference type="Pfam" id="PF00905"/>
    </source>
</evidence>
<dbReference type="Gene3D" id="3.90.1310.10">
    <property type="entry name" value="Penicillin-binding protein 2a (Domain 2)"/>
    <property type="match status" value="1"/>
</dbReference>
<keyword evidence="2" id="KW-0378">Hydrolase</keyword>
<keyword evidence="4" id="KW-1133">Transmembrane helix</keyword>
<dbReference type="PANTHER" id="PTHR30627">
    <property type="entry name" value="PEPTIDOGLYCAN D,D-TRANSPEPTIDASE"/>
    <property type="match status" value="1"/>
</dbReference>
<feature type="domain" description="Penicillin-binding protein transpeptidase" evidence="5">
    <location>
        <begin position="274"/>
        <end position="551"/>
    </location>
</feature>
<evidence type="ECO:0000256" key="2">
    <source>
        <dbReference type="ARBA" id="ARBA00022645"/>
    </source>
</evidence>
<comment type="subcellular location">
    <subcellularLocation>
        <location evidence="1">Membrane</location>
    </subcellularLocation>
</comment>
<dbReference type="Proteomes" id="UP000321934">
    <property type="component" value="Chromosome"/>
</dbReference>
<evidence type="ECO:0000256" key="1">
    <source>
        <dbReference type="ARBA" id="ARBA00004370"/>
    </source>
</evidence>
<organism evidence="7 8">
    <name type="scientific">Candidatus Deianiraea vastatrix</name>
    <dbReference type="NCBI Taxonomy" id="2163644"/>
    <lineage>
        <taxon>Bacteria</taxon>
        <taxon>Pseudomonadati</taxon>
        <taxon>Pseudomonadota</taxon>
        <taxon>Alphaproteobacteria</taxon>
        <taxon>Rickettsiales</taxon>
        <taxon>Candidatus Deianiraeaceae</taxon>
        <taxon>Candidatus Deianiraea</taxon>
    </lineage>
</organism>
<dbReference type="InterPro" id="IPR005311">
    <property type="entry name" value="PBP_dimer"/>
</dbReference>
<dbReference type="Pfam" id="PF03717">
    <property type="entry name" value="PBP_dimer"/>
    <property type="match status" value="1"/>
</dbReference>
<dbReference type="Gene3D" id="3.30.450.330">
    <property type="match status" value="1"/>
</dbReference>
<evidence type="ECO:0000313" key="7">
    <source>
        <dbReference type="EMBL" id="QED23459.1"/>
    </source>
</evidence>
<dbReference type="SUPFAM" id="SSF56519">
    <property type="entry name" value="Penicillin binding protein dimerisation domain"/>
    <property type="match status" value="1"/>
</dbReference>
<protein>
    <submittedName>
        <fullName evidence="7">Peptidoglycan synthatase FtsI</fullName>
    </submittedName>
</protein>
<dbReference type="InterPro" id="IPR036138">
    <property type="entry name" value="PBP_dimer_sf"/>
</dbReference>
<evidence type="ECO:0000259" key="6">
    <source>
        <dbReference type="Pfam" id="PF03717"/>
    </source>
</evidence>
<keyword evidence="2" id="KW-0645">Protease</keyword>
<gene>
    <name evidence="7" type="ORF">Deia_00667</name>
</gene>
<dbReference type="Pfam" id="PF00905">
    <property type="entry name" value="Transpeptidase"/>
    <property type="match status" value="1"/>
</dbReference>
<keyword evidence="4" id="KW-0812">Transmembrane</keyword>
<keyword evidence="2" id="KW-0121">Carboxypeptidase</keyword>
<dbReference type="GO" id="GO:0005886">
    <property type="term" value="C:plasma membrane"/>
    <property type="evidence" value="ECO:0007669"/>
    <property type="project" value="TreeGrafter"/>
</dbReference>
<sequence length="604" mass="68487">MKKNLKHKVSILVSIFYIKLRNTFYKCKLFIVFCVVKSCKIFGFYKLKQIRYIRFLDNNFSVRLRFAISFAFFLFLILNISLFLVCNLPVKNSAYKKWLHADDEHPRIVDRNGEILAQDINSYDLYFRPYNVLNIENELLKISEILPRVKSRYKKILEKSMEKKGSKNTSILIQFGISDRERKKLLENGVIGLEFQVKKTRYYIHGSLFSHIIGLISDDGKGVSGIEKSISQGKIKPDENGFVNLSVNLQIQRILHTILTDTMKTNEAKGAFGMIADVKTGEIIAASSLPDYNPNDKSSMTFDRAFNKFSLGVYEFGSIFKLINTALALENGLPTSKVYTIKDDLELNGYKITDFVKRRDVMTLEEVVMYSSNIGSGKIALEIGHDKQREFFYNLGFGEKMNLEIPENGGFLMPQKQNWHGITSVTLSYGHGIAITQAHLLRAMISILNNGKFTNLTLLKNGNNVILDKSIISQETSSKMLSIMRKIVQFGAAKSLKSPHYDIGGKSGTAIKLLNKGGYSKEKNLLSIFAAFPMSDPKYAMVISLDEPKWSAERRLSLTGGGTLGRATSGLIEQMGLFLKIPKMQQSERDIISTERLIYEIENR</sequence>
<dbReference type="InterPro" id="IPR012338">
    <property type="entry name" value="Beta-lactam/transpept-like"/>
</dbReference>
<evidence type="ECO:0000313" key="8">
    <source>
        <dbReference type="Proteomes" id="UP000321934"/>
    </source>
</evidence>
<reference evidence="7 8" key="1">
    <citation type="journal article" date="2019" name="ISME J.">
        <title>Deianiraea, an extracellular bacterium associated with the ciliate Paramecium, suggests an alternative scenario for the evolution of Rickettsiales.</title>
        <authorList>
            <person name="Castelli M."/>
            <person name="Sabaneyeva E."/>
            <person name="Lanzoni O."/>
            <person name="Lebedeva N."/>
            <person name="Floriano A.M."/>
            <person name="Gaiarsa S."/>
            <person name="Benken K."/>
            <person name="Modeo L."/>
            <person name="Bandi C."/>
            <person name="Potekhin A."/>
            <person name="Sassera D."/>
            <person name="Petroni G."/>
        </authorList>
    </citation>
    <scope>NUCLEOTIDE SEQUENCE [LARGE SCALE GENOMIC DNA]</scope>
    <source>
        <strain evidence="7">CyL4-1</strain>
    </source>
</reference>
<dbReference type="AlphaFoldDB" id="A0A5B8XDM7"/>
<proteinExistence type="predicted"/>
<dbReference type="GO" id="GO:0008658">
    <property type="term" value="F:penicillin binding"/>
    <property type="evidence" value="ECO:0007669"/>
    <property type="project" value="InterPro"/>
</dbReference>
<dbReference type="InterPro" id="IPR050515">
    <property type="entry name" value="Beta-lactam/transpept"/>
</dbReference>